<feature type="transmembrane region" description="Helical" evidence="1">
    <location>
        <begin position="119"/>
        <end position="136"/>
    </location>
</feature>
<keyword evidence="1" id="KW-0812">Transmembrane</keyword>
<keyword evidence="1" id="KW-0472">Membrane</keyword>
<feature type="transmembrane region" description="Helical" evidence="1">
    <location>
        <begin position="185"/>
        <end position="207"/>
    </location>
</feature>
<comment type="caution">
    <text evidence="2">The sequence shown here is derived from an EMBL/GenBank/DDBJ whole genome shotgun (WGS) entry which is preliminary data.</text>
</comment>
<protein>
    <submittedName>
        <fullName evidence="2">ABC-2 transporter permease</fullName>
    </submittedName>
</protein>
<feature type="transmembrane region" description="Helical" evidence="1">
    <location>
        <begin position="148"/>
        <end position="165"/>
    </location>
</feature>
<dbReference type="AlphaFoldDB" id="A0AAE4JT88"/>
<proteinExistence type="predicted"/>
<dbReference type="InterPro" id="IPR025699">
    <property type="entry name" value="ABC2_memb-like"/>
</dbReference>
<evidence type="ECO:0000256" key="1">
    <source>
        <dbReference type="SAM" id="Phobius"/>
    </source>
</evidence>
<sequence>MLNLIRKDLIITKSYIIKALAILIFCMFVYNKIDKQGVYVIGAYLIVQILISISFFYGEEAKENYILKSLPVKKKDVVLAKYTSIIIYSIASLILMYVINFIIHMLDVRYTIQFPEVNTILFSLSVIFASMSIEIPIHLKINYSKGRILNSIIYFCIFYMLFMLYDNSHLNNYIKTHNGSINVYNHIVLIFAIVSIILFIISIILSIKIYEKKESM</sequence>
<evidence type="ECO:0000313" key="3">
    <source>
        <dbReference type="Proteomes" id="UP001182303"/>
    </source>
</evidence>
<dbReference type="PANTHER" id="PTHR41309:SF2">
    <property type="entry name" value="MEMBRANE PROTEIN"/>
    <property type="match status" value="1"/>
</dbReference>
<reference evidence="2" key="1">
    <citation type="submission" date="2023-04" db="EMBL/GenBank/DDBJ databases">
        <title>Assessment of the microbiological origin of a defect in Grana Padano cheese.</title>
        <authorList>
            <person name="Zago M."/>
            <person name="Rossetti L."/>
            <person name="Bonvini B."/>
            <person name="Carminati D."/>
            <person name="Giraffa G."/>
        </authorList>
    </citation>
    <scope>NUCLEOTIDE SEQUENCE</scope>
    <source>
        <strain evidence="2">4990</strain>
    </source>
</reference>
<dbReference type="RefSeq" id="WP_310943768.1">
    <property type="nucleotide sequence ID" value="NZ_JARUIS010000015.1"/>
</dbReference>
<accession>A0AAE4JT88</accession>
<gene>
    <name evidence="2" type="ORF">P9J83_10865</name>
</gene>
<dbReference type="Pfam" id="PF13346">
    <property type="entry name" value="ABC2_membrane_5"/>
    <property type="match status" value="1"/>
</dbReference>
<dbReference type="EMBL" id="JARUIS010000015">
    <property type="protein sequence ID" value="MDS1003996.1"/>
    <property type="molecule type" value="Genomic_DNA"/>
</dbReference>
<dbReference type="Proteomes" id="UP001182303">
    <property type="component" value="Unassembled WGS sequence"/>
</dbReference>
<feature type="transmembrane region" description="Helical" evidence="1">
    <location>
        <begin position="79"/>
        <end position="99"/>
    </location>
</feature>
<organism evidence="2 3">
    <name type="scientific">Clostridium sporogenes</name>
    <dbReference type="NCBI Taxonomy" id="1509"/>
    <lineage>
        <taxon>Bacteria</taxon>
        <taxon>Bacillati</taxon>
        <taxon>Bacillota</taxon>
        <taxon>Clostridia</taxon>
        <taxon>Eubacteriales</taxon>
        <taxon>Clostridiaceae</taxon>
        <taxon>Clostridium</taxon>
    </lineage>
</organism>
<dbReference type="PANTHER" id="PTHR41309">
    <property type="entry name" value="MEMBRANE PROTEIN-RELATED"/>
    <property type="match status" value="1"/>
</dbReference>
<evidence type="ECO:0000313" key="2">
    <source>
        <dbReference type="EMBL" id="MDS1003996.1"/>
    </source>
</evidence>
<name>A0AAE4JT88_CLOSG</name>
<feature type="transmembrane region" description="Helical" evidence="1">
    <location>
        <begin position="36"/>
        <end position="58"/>
    </location>
</feature>
<feature type="transmembrane region" description="Helical" evidence="1">
    <location>
        <begin position="12"/>
        <end position="30"/>
    </location>
</feature>
<keyword evidence="1" id="KW-1133">Transmembrane helix</keyword>